<dbReference type="Pfam" id="PF01934">
    <property type="entry name" value="HepT-like"/>
    <property type="match status" value="1"/>
</dbReference>
<evidence type="ECO:0000256" key="3">
    <source>
        <dbReference type="ARBA" id="ARBA00022722"/>
    </source>
</evidence>
<dbReference type="GO" id="GO:0004540">
    <property type="term" value="F:RNA nuclease activity"/>
    <property type="evidence" value="ECO:0007669"/>
    <property type="project" value="InterPro"/>
</dbReference>
<keyword evidence="7" id="KW-1185">Reference proteome</keyword>
<dbReference type="InterPro" id="IPR008201">
    <property type="entry name" value="HepT-like"/>
</dbReference>
<comment type="caution">
    <text evidence="6">The sequence shown here is derived from an EMBL/GenBank/DDBJ whole genome shotgun (WGS) entry which is preliminary data.</text>
</comment>
<evidence type="ECO:0000256" key="4">
    <source>
        <dbReference type="ARBA" id="ARBA00022741"/>
    </source>
</evidence>
<dbReference type="GO" id="GO:0016787">
    <property type="term" value="F:hydrolase activity"/>
    <property type="evidence" value="ECO:0007669"/>
    <property type="project" value="UniProtKB-KW"/>
</dbReference>
<dbReference type="EMBL" id="SMFL01000006">
    <property type="protein sequence ID" value="TDE13848.1"/>
    <property type="molecule type" value="Genomic_DNA"/>
</dbReference>
<evidence type="ECO:0000313" key="7">
    <source>
        <dbReference type="Proteomes" id="UP000294850"/>
    </source>
</evidence>
<dbReference type="InterPro" id="IPR051813">
    <property type="entry name" value="HepT_RNase_toxin"/>
</dbReference>
<name>A0A4V2Z3T1_9BACT</name>
<dbReference type="PANTHER" id="PTHR34139">
    <property type="entry name" value="UPF0331 PROTEIN MJ0127"/>
    <property type="match status" value="1"/>
</dbReference>
<keyword evidence="2" id="KW-1277">Toxin-antitoxin system</keyword>
<dbReference type="Proteomes" id="UP000294850">
    <property type="component" value="Unassembled WGS sequence"/>
</dbReference>
<keyword evidence="4" id="KW-0547">Nucleotide-binding</keyword>
<dbReference type="GO" id="GO:0110001">
    <property type="term" value="C:toxin-antitoxin complex"/>
    <property type="evidence" value="ECO:0007669"/>
    <property type="project" value="InterPro"/>
</dbReference>
<proteinExistence type="predicted"/>
<evidence type="ECO:0000313" key="6">
    <source>
        <dbReference type="EMBL" id="TDE13848.1"/>
    </source>
</evidence>
<reference evidence="6 7" key="1">
    <citation type="submission" date="2019-03" db="EMBL/GenBank/DDBJ databases">
        <title>Dyadobacter AR-3-6 sp. nov., isolated from arctic soil.</title>
        <authorList>
            <person name="Chaudhary D.K."/>
        </authorList>
    </citation>
    <scope>NUCLEOTIDE SEQUENCE [LARGE SCALE GENOMIC DNA]</scope>
    <source>
        <strain evidence="6 7">AR-3-6</strain>
    </source>
</reference>
<dbReference type="RefSeq" id="WP_131959723.1">
    <property type="nucleotide sequence ID" value="NZ_SMFL01000006.1"/>
</dbReference>
<organism evidence="6 7">
    <name type="scientific">Dyadobacter psychrotolerans</name>
    <dbReference type="NCBI Taxonomy" id="2541721"/>
    <lineage>
        <taxon>Bacteria</taxon>
        <taxon>Pseudomonadati</taxon>
        <taxon>Bacteroidota</taxon>
        <taxon>Cytophagia</taxon>
        <taxon>Cytophagales</taxon>
        <taxon>Spirosomataceae</taxon>
        <taxon>Dyadobacter</taxon>
    </lineage>
</organism>
<keyword evidence="5" id="KW-0378">Hydrolase</keyword>
<protein>
    <submittedName>
        <fullName evidence="6">DUF86 domain-containing protein</fullName>
    </submittedName>
</protein>
<dbReference type="OrthoDB" id="955324at2"/>
<evidence type="ECO:0000256" key="5">
    <source>
        <dbReference type="ARBA" id="ARBA00022801"/>
    </source>
</evidence>
<gene>
    <name evidence="6" type="ORF">E0F88_18345</name>
</gene>
<dbReference type="GO" id="GO:0000166">
    <property type="term" value="F:nucleotide binding"/>
    <property type="evidence" value="ECO:0007669"/>
    <property type="project" value="UniProtKB-KW"/>
</dbReference>
<sequence length="113" mass="13511">MSPLLIEFLQHIENELSFIDKNTSELDFEEFVNNEILTKAIVRSFEIVGEACKKVPDEIRFKYPLFDWRGFAGLRDRMIHHYLGIDYALLWDAIKTEIPFNLLWIKLIIEREH</sequence>
<evidence type="ECO:0000256" key="2">
    <source>
        <dbReference type="ARBA" id="ARBA00022649"/>
    </source>
</evidence>
<dbReference type="AlphaFoldDB" id="A0A4V2Z3T1"/>
<accession>A0A4V2Z3T1</accession>
<dbReference type="PANTHER" id="PTHR34139:SF1">
    <property type="entry name" value="RNASE MJ1380-RELATED"/>
    <property type="match status" value="1"/>
</dbReference>
<keyword evidence="1" id="KW-0597">Phosphoprotein</keyword>
<evidence type="ECO:0000256" key="1">
    <source>
        <dbReference type="ARBA" id="ARBA00022553"/>
    </source>
</evidence>
<keyword evidence="3" id="KW-0540">Nuclease</keyword>